<keyword evidence="10" id="KW-0946">Virion</keyword>
<protein>
    <submittedName>
        <fullName evidence="10">Putative nuclear envelope protein</fullName>
    </submittedName>
</protein>
<dbReference type="Pfam" id="PF00038">
    <property type="entry name" value="Filament"/>
    <property type="match status" value="1"/>
</dbReference>
<evidence type="ECO:0000256" key="1">
    <source>
        <dbReference type="ARBA" id="ARBA00022754"/>
    </source>
</evidence>
<dbReference type="SUPFAM" id="SSF74853">
    <property type="entry name" value="Lamin A/C globular tail domain"/>
    <property type="match status" value="1"/>
</dbReference>
<feature type="region of interest" description="Disordered" evidence="7">
    <location>
        <begin position="1"/>
        <end position="41"/>
    </location>
</feature>
<dbReference type="GO" id="GO:0005200">
    <property type="term" value="F:structural constituent of cytoskeleton"/>
    <property type="evidence" value="ECO:0007669"/>
    <property type="project" value="TreeGrafter"/>
</dbReference>
<dbReference type="InterPro" id="IPR039008">
    <property type="entry name" value="IF_rod_dom"/>
</dbReference>
<dbReference type="InterPro" id="IPR018039">
    <property type="entry name" value="IF_conserved"/>
</dbReference>
<dbReference type="PANTHER" id="PTHR45721:SF11">
    <property type="entry name" value="LAMIN DM0-RELATED"/>
    <property type="match status" value="1"/>
</dbReference>
<evidence type="ECO:0000256" key="3">
    <source>
        <dbReference type="ARBA" id="ARBA00023242"/>
    </source>
</evidence>
<dbReference type="SUPFAM" id="SSF64593">
    <property type="entry name" value="Intermediate filament protein, coiled coil region"/>
    <property type="match status" value="2"/>
</dbReference>
<feature type="compositionally biased region" description="Polar residues" evidence="7">
    <location>
        <begin position="404"/>
        <end position="425"/>
    </location>
</feature>
<dbReference type="SMART" id="SM01391">
    <property type="entry name" value="Filament"/>
    <property type="match status" value="1"/>
</dbReference>
<evidence type="ECO:0000259" key="8">
    <source>
        <dbReference type="PROSITE" id="PS51841"/>
    </source>
</evidence>
<dbReference type="GO" id="GO:0006998">
    <property type="term" value="P:nuclear envelope organization"/>
    <property type="evidence" value="ECO:0007669"/>
    <property type="project" value="TreeGrafter"/>
</dbReference>
<feature type="coiled-coil region" evidence="6">
    <location>
        <begin position="51"/>
        <end position="219"/>
    </location>
</feature>
<dbReference type="Gene3D" id="2.60.40.1260">
    <property type="entry name" value="Lamin Tail domain"/>
    <property type="match status" value="1"/>
</dbReference>
<dbReference type="Gene3D" id="1.20.5.1160">
    <property type="entry name" value="Vasodilator-stimulated phosphoprotein"/>
    <property type="match status" value="1"/>
</dbReference>
<accession>A0A6M2DF88</accession>
<feature type="compositionally biased region" description="Basic and acidic residues" evidence="7">
    <location>
        <begin position="437"/>
        <end position="450"/>
    </location>
</feature>
<feature type="region of interest" description="Disordered" evidence="7">
    <location>
        <begin position="403"/>
        <end position="450"/>
    </location>
</feature>
<dbReference type="Gene3D" id="1.20.5.170">
    <property type="match status" value="1"/>
</dbReference>
<organism evidence="10">
    <name type="scientific">Xenopsylla cheopis</name>
    <name type="common">Oriental rat flea</name>
    <name type="synonym">Pulex cheopis</name>
    <dbReference type="NCBI Taxonomy" id="163159"/>
    <lineage>
        <taxon>Eukaryota</taxon>
        <taxon>Metazoa</taxon>
        <taxon>Ecdysozoa</taxon>
        <taxon>Arthropoda</taxon>
        <taxon>Hexapoda</taxon>
        <taxon>Insecta</taxon>
        <taxon>Pterygota</taxon>
        <taxon>Neoptera</taxon>
        <taxon>Endopterygota</taxon>
        <taxon>Siphonaptera</taxon>
        <taxon>Pulicidae</taxon>
        <taxon>Xenopsyllinae</taxon>
        <taxon>Xenopsylla</taxon>
    </lineage>
</organism>
<keyword evidence="3" id="KW-0539">Nucleus</keyword>
<dbReference type="GO" id="GO:0090435">
    <property type="term" value="P:protein localization to nuclear envelope"/>
    <property type="evidence" value="ECO:0007669"/>
    <property type="project" value="TreeGrafter"/>
</dbReference>
<dbReference type="FunFam" id="1.20.5.170:FF:000058">
    <property type="entry name" value="Intermediate filament protein B"/>
    <property type="match status" value="1"/>
</dbReference>
<dbReference type="PROSITE" id="PS51841">
    <property type="entry name" value="LTD"/>
    <property type="match status" value="1"/>
</dbReference>
<keyword evidence="10" id="KW-0261">Viral envelope protein</keyword>
<dbReference type="Pfam" id="PF00932">
    <property type="entry name" value="LTD"/>
    <property type="match status" value="1"/>
</dbReference>
<evidence type="ECO:0000256" key="2">
    <source>
        <dbReference type="ARBA" id="ARBA00023054"/>
    </source>
</evidence>
<comment type="similarity">
    <text evidence="5">Belongs to the intermediate filament family.</text>
</comment>
<evidence type="ECO:0000256" key="4">
    <source>
        <dbReference type="ARBA" id="ARBA00024186"/>
    </source>
</evidence>
<evidence type="ECO:0000313" key="10">
    <source>
        <dbReference type="EMBL" id="NOV44899.1"/>
    </source>
</evidence>
<feature type="coiled-coil region" evidence="6">
    <location>
        <begin position="250"/>
        <end position="381"/>
    </location>
</feature>
<dbReference type="GO" id="GO:0005638">
    <property type="term" value="C:lamin filament"/>
    <property type="evidence" value="ECO:0007669"/>
    <property type="project" value="UniProtKB-ARBA"/>
</dbReference>
<dbReference type="PROSITE" id="PS51842">
    <property type="entry name" value="IF_ROD_2"/>
    <property type="match status" value="1"/>
</dbReference>
<evidence type="ECO:0000256" key="6">
    <source>
        <dbReference type="SAM" id="Coils"/>
    </source>
</evidence>
<dbReference type="GO" id="GO:0007097">
    <property type="term" value="P:nuclear migration"/>
    <property type="evidence" value="ECO:0007669"/>
    <property type="project" value="TreeGrafter"/>
</dbReference>
<dbReference type="AlphaFoldDB" id="A0A6M2DF88"/>
<dbReference type="GO" id="GO:0051664">
    <property type="term" value="P:nuclear pore localization"/>
    <property type="evidence" value="ECO:0007669"/>
    <property type="project" value="TreeGrafter"/>
</dbReference>
<proteinExistence type="inferred from homology"/>
<keyword evidence="2 6" id="KW-0175">Coiled coil</keyword>
<evidence type="ECO:0000256" key="5">
    <source>
        <dbReference type="RuleBase" id="RU000685"/>
    </source>
</evidence>
<name>A0A6M2DF88_XENCH</name>
<dbReference type="EMBL" id="GIIL01001173">
    <property type="protein sequence ID" value="NOV44899.1"/>
    <property type="molecule type" value="Transcribed_RNA"/>
</dbReference>
<reference evidence="10" key="1">
    <citation type="submission" date="2020-03" db="EMBL/GenBank/DDBJ databases">
        <title>Transcriptomic Profiling of the Digestive Tract of the Rat Flea, Xenopsylla cheopis, Following Blood Feeding and Infection with Yersinia pestis.</title>
        <authorList>
            <person name="Bland D.M."/>
            <person name="Martens C.A."/>
            <person name="Virtaneva K."/>
            <person name="Kanakabandi K."/>
            <person name="Long D."/>
            <person name="Rosenke R."/>
            <person name="Saturday G.A."/>
            <person name="Hoyt F.H."/>
            <person name="Bruno D.P."/>
            <person name="Ribeiro J.M.C."/>
            <person name="Hinnebusch J."/>
        </authorList>
    </citation>
    <scope>NUCLEOTIDE SEQUENCE</scope>
</reference>
<dbReference type="PROSITE" id="PS00226">
    <property type="entry name" value="IF_ROD_1"/>
    <property type="match status" value="1"/>
</dbReference>
<dbReference type="PANTHER" id="PTHR45721">
    <property type="entry name" value="LAMIN DM0-RELATED"/>
    <property type="match status" value="1"/>
</dbReference>
<dbReference type="GO" id="GO:0031507">
    <property type="term" value="P:heterochromatin formation"/>
    <property type="evidence" value="ECO:0007669"/>
    <property type="project" value="UniProtKB-ARBA"/>
</dbReference>
<keyword evidence="1 5" id="KW-0403">Intermediate filament</keyword>
<feature type="domain" description="IF rod" evidence="9">
    <location>
        <begin position="47"/>
        <end position="403"/>
    </location>
</feature>
<dbReference type="InterPro" id="IPR036415">
    <property type="entry name" value="Lamin_tail_dom_sf"/>
</dbReference>
<evidence type="ECO:0000256" key="7">
    <source>
        <dbReference type="SAM" id="MobiDB-lite"/>
    </source>
</evidence>
<dbReference type="Gene3D" id="1.20.5.500">
    <property type="entry name" value="Single helix bin"/>
    <property type="match status" value="1"/>
</dbReference>
<comment type="subcellular location">
    <subcellularLocation>
        <location evidence="4">Nucleus lamina</location>
    </subcellularLocation>
</comment>
<dbReference type="GO" id="GO:0030833">
    <property type="term" value="P:regulation of actin filament polymerization"/>
    <property type="evidence" value="ECO:0007669"/>
    <property type="project" value="UniProtKB-ARBA"/>
</dbReference>
<feature type="domain" description="LTD" evidence="8">
    <location>
        <begin position="448"/>
        <end position="565"/>
    </location>
</feature>
<dbReference type="InterPro" id="IPR001322">
    <property type="entry name" value="Lamin_tail_dom"/>
</dbReference>
<dbReference type="GO" id="GO:0007112">
    <property type="term" value="P:male meiosis cytokinesis"/>
    <property type="evidence" value="ECO:0007669"/>
    <property type="project" value="UniProtKB-ARBA"/>
</dbReference>
<sequence>MSSKTKKTSVTSTSSVLNISSPAGSSTPVNLRPTSPLSPTRHSRLQEKADLQNLNDRLACYIDRVRHLEGENSRLSREIHTFEETSTREVSKMKAMYNQELSDARKLLDDTAREKAKLEIDTKRLWEENDDLKTRLDKKTKDLVLAENSARMYENRCADINGKYNTAVLERKKATDDCKDLEKELNKVRRQLDELRKNLEEETLARVDVENNLQSLKEDLAFKDQFHQQEILETRKRRQVELSEIDGRLAEQYEAKMQETMQELRDQYEEQISSNRAEIEAIYEQKIKNLQGMATRNSGAATAAIEELRQARTKIDGLCSRISELEASYNAANLRIRELEKLLEQERMRHSDEIRVLEAELTRLREEMARQLQEYQDLMDIKVSLDMEIAAYRKLLEGEEARLNISQQSTSGKSETGRNTPMSRRTPSRLGGKRKRTLLEESHESSLSEFTEHATCKGDVEISKSDSEGRFIKITNKGNKEISLGGWQLTRKAGDSETVFKFHRTLKLDPGASTTVWSSDEGQDHEPPTNIVMKGQRWFVGDNINTSLVNNNGEEMATSELVRNKLASRSSRMRDSGLTRSLGSEELYHQQFYKLKY</sequence>
<evidence type="ECO:0000259" key="9">
    <source>
        <dbReference type="PROSITE" id="PS51842"/>
    </source>
</evidence>
<feature type="compositionally biased region" description="Polar residues" evidence="7">
    <location>
        <begin position="17"/>
        <end position="40"/>
    </location>
</feature>